<name>A0A0F0CQA8_9BACT</name>
<evidence type="ECO:0000313" key="2">
    <source>
        <dbReference type="EMBL" id="KJJ84179.1"/>
    </source>
</evidence>
<dbReference type="Proteomes" id="UP000033428">
    <property type="component" value="Unassembled WGS sequence"/>
</dbReference>
<evidence type="ECO:0000256" key="1">
    <source>
        <dbReference type="SAM" id="Phobius"/>
    </source>
</evidence>
<dbReference type="EMBL" id="JYNY01000395">
    <property type="protein sequence ID" value="KJJ84179.1"/>
    <property type="molecule type" value="Genomic_DNA"/>
</dbReference>
<keyword evidence="1" id="KW-1133">Transmembrane helix</keyword>
<feature type="transmembrane region" description="Helical" evidence="1">
    <location>
        <begin position="6"/>
        <end position="26"/>
    </location>
</feature>
<sequence length="48" mass="5380">MMGIWILSFLMFIMVPAIISILIFIGEQVLGHILLKPTLLLAGQWAIL</sequence>
<organism evidence="2 3">
    <name type="scientific">Candidatus Omnitrophus magneticus</name>
    <dbReference type="NCBI Taxonomy" id="1609969"/>
    <lineage>
        <taxon>Bacteria</taxon>
        <taxon>Pseudomonadati</taxon>
        <taxon>Candidatus Omnitrophota</taxon>
        <taxon>Candidatus Omnitrophus</taxon>
    </lineage>
</organism>
<reference evidence="2 3" key="1">
    <citation type="submission" date="2015-02" db="EMBL/GenBank/DDBJ databases">
        <title>Single-cell genomics of uncultivated deep-branching MTB reveals a conserved set of magnetosome genes.</title>
        <authorList>
            <person name="Kolinko S."/>
            <person name="Richter M."/>
            <person name="Glockner F.O."/>
            <person name="Brachmann A."/>
            <person name="Schuler D."/>
        </authorList>
    </citation>
    <scope>NUCLEOTIDE SEQUENCE [LARGE SCALE GENOMIC DNA]</scope>
    <source>
        <strain evidence="2">SKK-01</strain>
    </source>
</reference>
<comment type="caution">
    <text evidence="2">The sequence shown here is derived from an EMBL/GenBank/DDBJ whole genome shotgun (WGS) entry which is preliminary data.</text>
</comment>
<gene>
    <name evidence="2" type="ORF">OMAG_001957</name>
</gene>
<keyword evidence="1" id="KW-0472">Membrane</keyword>
<keyword evidence="3" id="KW-1185">Reference proteome</keyword>
<accession>A0A0F0CQA8</accession>
<keyword evidence="1" id="KW-0812">Transmembrane</keyword>
<protein>
    <submittedName>
        <fullName evidence="2">Uncharacterized protein</fullName>
    </submittedName>
</protein>
<proteinExistence type="predicted"/>
<evidence type="ECO:0000313" key="3">
    <source>
        <dbReference type="Proteomes" id="UP000033428"/>
    </source>
</evidence>
<dbReference type="AlphaFoldDB" id="A0A0F0CQA8"/>